<proteinExistence type="predicted"/>
<dbReference type="RefSeq" id="WP_409124252.1">
    <property type="nucleotide sequence ID" value="NZ_JBJVNI010000049.1"/>
</dbReference>
<dbReference type="EMBL" id="JBJVNI010000049">
    <property type="protein sequence ID" value="MFM9616072.1"/>
    <property type="molecule type" value="Genomic_DNA"/>
</dbReference>
<gene>
    <name evidence="2" type="ORF">ACKI18_46270</name>
</gene>
<evidence type="ECO:0000313" key="3">
    <source>
        <dbReference type="Proteomes" id="UP001631957"/>
    </source>
</evidence>
<accession>A0ABW9I6U2</accession>
<comment type="caution">
    <text evidence="2">The sequence shown here is derived from an EMBL/GenBank/DDBJ whole genome shotgun (WGS) entry which is preliminary data.</text>
</comment>
<dbReference type="Proteomes" id="UP001631957">
    <property type="component" value="Unassembled WGS sequence"/>
</dbReference>
<name>A0ABW9I6U2_9ACTN</name>
<evidence type="ECO:0000313" key="2">
    <source>
        <dbReference type="EMBL" id="MFM9616072.1"/>
    </source>
</evidence>
<protein>
    <submittedName>
        <fullName evidence="2">Uncharacterized protein</fullName>
    </submittedName>
</protein>
<reference evidence="2 3" key="1">
    <citation type="submission" date="2024-12" db="EMBL/GenBank/DDBJ databases">
        <title>Forecasting of Potato common scab and diversities of Pathogenic streptomyces spp. in china.</title>
        <authorList>
            <person name="Handique U."/>
            <person name="Wu J."/>
        </authorList>
    </citation>
    <scope>NUCLEOTIDE SEQUENCE [LARGE SCALE GENOMIC DNA]</scope>
    <source>
        <strain evidence="2 3">ZRIMU1530</strain>
    </source>
</reference>
<feature type="region of interest" description="Disordered" evidence="1">
    <location>
        <begin position="1"/>
        <end position="29"/>
    </location>
</feature>
<organism evidence="2 3">
    <name type="scientific">Streptomyces niveiscabiei</name>
    <dbReference type="NCBI Taxonomy" id="164115"/>
    <lineage>
        <taxon>Bacteria</taxon>
        <taxon>Bacillati</taxon>
        <taxon>Actinomycetota</taxon>
        <taxon>Actinomycetes</taxon>
        <taxon>Kitasatosporales</taxon>
        <taxon>Streptomycetaceae</taxon>
        <taxon>Streptomyces</taxon>
    </lineage>
</organism>
<evidence type="ECO:0000256" key="1">
    <source>
        <dbReference type="SAM" id="MobiDB-lite"/>
    </source>
</evidence>
<sequence length="61" mass="6237">MATPRSAPAMKAAGTSCGRSEGAGPGSSVGARCAEWYAVAAVRRRTCSMTRALPVGPSRLR</sequence>
<keyword evidence="3" id="KW-1185">Reference proteome</keyword>